<name>A0ABV6CHL7_9RHOB</name>
<protein>
    <submittedName>
        <fullName evidence="3">Universal stress protein</fullName>
    </submittedName>
</protein>
<dbReference type="RefSeq" id="WP_265506344.1">
    <property type="nucleotide sequence ID" value="NZ_JAOTBE010000011.1"/>
</dbReference>
<keyword evidence="4" id="KW-1185">Reference proteome</keyword>
<dbReference type="InterPro" id="IPR006016">
    <property type="entry name" value="UspA"/>
</dbReference>
<comment type="similarity">
    <text evidence="1">Belongs to the universal stress protein A family.</text>
</comment>
<sequence length="284" mass="30220">MTDKIIALVDGSTYAASVCEHAAWMSARSGSPVHLLHVLGRREAAGAQDLSGAIRLGARSALLEELSTLDAQRSRIANAQGRALLEDARALAESTGAVDVTTRLDQGDLIDRAAGRETDAKMIVIGKRGAAADFARGHLGSNLERIVRAARVPVLVAARAFRPISRVLIAFDGGSSAVKAVDHIAADPAFQGLAIEVAMVAPGPRNADSHLDEAILRLRASGLDAQQVVLDGQPEAALINRIEERDHDLLVMGAYGHSRIRQLIIGSTTTQMLIESRRPVLLFR</sequence>
<dbReference type="PANTHER" id="PTHR46268">
    <property type="entry name" value="STRESS RESPONSE PROTEIN NHAX"/>
    <property type="match status" value="1"/>
</dbReference>
<evidence type="ECO:0000313" key="4">
    <source>
        <dbReference type="Proteomes" id="UP001589795"/>
    </source>
</evidence>
<accession>A0ABV6CHL7</accession>
<reference evidence="3 4" key="1">
    <citation type="submission" date="2024-09" db="EMBL/GenBank/DDBJ databases">
        <authorList>
            <person name="Sun Q."/>
            <person name="Mori K."/>
        </authorList>
    </citation>
    <scope>NUCLEOTIDE SEQUENCE [LARGE SCALE GENOMIC DNA]</scope>
    <source>
        <strain evidence="3 4">CCM 7904</strain>
    </source>
</reference>
<dbReference type="Proteomes" id="UP001589795">
    <property type="component" value="Unassembled WGS sequence"/>
</dbReference>
<dbReference type="SUPFAM" id="SSF52402">
    <property type="entry name" value="Adenine nucleotide alpha hydrolases-like"/>
    <property type="match status" value="2"/>
</dbReference>
<proteinExistence type="inferred from homology"/>
<evidence type="ECO:0000313" key="3">
    <source>
        <dbReference type="EMBL" id="MFC0199340.1"/>
    </source>
</evidence>
<dbReference type="Pfam" id="PF00582">
    <property type="entry name" value="Usp"/>
    <property type="match status" value="2"/>
</dbReference>
<organism evidence="3 4">
    <name type="scientific">Paracoccus rhizosphaerae</name>
    <dbReference type="NCBI Taxonomy" id="1133347"/>
    <lineage>
        <taxon>Bacteria</taxon>
        <taxon>Pseudomonadati</taxon>
        <taxon>Pseudomonadota</taxon>
        <taxon>Alphaproteobacteria</taxon>
        <taxon>Rhodobacterales</taxon>
        <taxon>Paracoccaceae</taxon>
        <taxon>Paracoccus</taxon>
    </lineage>
</organism>
<feature type="domain" description="UspA" evidence="2">
    <location>
        <begin position="1"/>
        <end position="156"/>
    </location>
</feature>
<evidence type="ECO:0000256" key="1">
    <source>
        <dbReference type="ARBA" id="ARBA00008791"/>
    </source>
</evidence>
<gene>
    <name evidence="3" type="ORF">ACFFIZ_03110</name>
</gene>
<dbReference type="InterPro" id="IPR006015">
    <property type="entry name" value="Universal_stress_UspA"/>
</dbReference>
<dbReference type="Gene3D" id="3.40.50.12370">
    <property type="match status" value="1"/>
</dbReference>
<evidence type="ECO:0000259" key="2">
    <source>
        <dbReference type="Pfam" id="PF00582"/>
    </source>
</evidence>
<dbReference type="EMBL" id="JBHLWQ010000031">
    <property type="protein sequence ID" value="MFC0199340.1"/>
    <property type="molecule type" value="Genomic_DNA"/>
</dbReference>
<dbReference type="PANTHER" id="PTHR46268:SF6">
    <property type="entry name" value="UNIVERSAL STRESS PROTEIN UP12"/>
    <property type="match status" value="1"/>
</dbReference>
<comment type="caution">
    <text evidence="3">The sequence shown here is derived from an EMBL/GenBank/DDBJ whole genome shotgun (WGS) entry which is preliminary data.</text>
</comment>
<dbReference type="CDD" id="cd00293">
    <property type="entry name" value="USP-like"/>
    <property type="match status" value="2"/>
</dbReference>
<dbReference type="PRINTS" id="PR01438">
    <property type="entry name" value="UNVRSLSTRESS"/>
</dbReference>
<feature type="domain" description="UspA" evidence="2">
    <location>
        <begin position="166"/>
        <end position="284"/>
    </location>
</feature>